<reference evidence="3" key="1">
    <citation type="submission" date="2023-07" db="EMBL/GenBank/DDBJ databases">
        <title>30 novel species of actinomycetes from the DSMZ collection.</title>
        <authorList>
            <person name="Nouioui I."/>
        </authorList>
    </citation>
    <scope>NUCLEOTIDE SEQUENCE [LARGE SCALE GENOMIC DNA]</scope>
    <source>
        <strain evidence="3">DSM 42041</strain>
    </source>
</reference>
<dbReference type="PANTHER" id="PTHR32097">
    <property type="entry name" value="CAMP-BINDING PROTEIN 1-RELATED"/>
    <property type="match status" value="1"/>
</dbReference>
<dbReference type="Proteomes" id="UP001183414">
    <property type="component" value="Unassembled WGS sequence"/>
</dbReference>
<dbReference type="InterPro" id="IPR003325">
    <property type="entry name" value="TerD"/>
</dbReference>
<sequence>MSAEDIDTLLLRRRGAVVVAAGGDRAPAHAAPDAPAAPDVPAAPDAPAVPDAPERRRAEGLTALEADLAERGHVLTAALRRALSRLPETPLADTGGRLLAGVDALLGADRTHRPLFSDFPHGPPRGEAHGLFTRRVRAHLAALPDQPCMACAAVVPGVSSLLGCGHLVCDRCWRTQGSACCEECCEWFCCPVCLQVTPTGTPTDPRAVALPDAAGPPAVLRVLHHAPSREAAAREELAGLLARRTPLTPQDHDDLRLLLAMAAGDGDTSWMPGAIPLRESKALALDALLTGAHDPTGLAPLLRAHLDTATDVLRLLCVRSCADPDLLAPPLRMRSLPRPLRRLLLSVLDGLPLASLVEDLGRHPRLWKRAAESLHPFEYAARHPRGALAFATLRGTVLRDGDPLADVLLAEAAAHPRHVRRVGDRLRPVTWAGRVEAALALYDVERAARLLAARPGELLRRLRHLLQIATFTAGSVPDALVDALATALPRAEPGPLLGALGELRRARDTDGTTVGPAAPDEAPRRVYFPRGSVAKAYTAPDRRLPLDPGMAGDLCALLEGELLDRLAAADTVGTGADAHYDTAVLDAALDRVPLPSATRGGSAALVDIPRGSALAMPGHGERVRLFLHWTQPRGLRVDLDLSVAVYDAERRFLGLCDYTHLSYAGAAALHSGDFTSAPAPHGATEYVDLDLPRLARAGARHLVVVVFSFTDTPFHELPDAFAGFMRLEAADDQSAGTPRRTRRSRTRAAASAPQNARYDPRAVRQRFDLDGDAKISMPMTVDVEKRTARWTDVTLAGQGPGDDVWRHRDRLGALARALDDVFGDGSRVTLWDLACWRAAARLRDGGEVVVRDGTAHHVYRRRAGETVHAFADRVRQRWAPDAVAAGARQAPALAVAAGARLFCALVHADVPGLPADAAGTAYRLFPGPADDSGLDRVTVGDLTAELAPRAV</sequence>
<dbReference type="PANTHER" id="PTHR32097:SF18">
    <property type="entry name" value="RING-TYPE DOMAIN-CONTAINING PROTEIN"/>
    <property type="match status" value="1"/>
</dbReference>
<evidence type="ECO:0000313" key="2">
    <source>
        <dbReference type="EMBL" id="MDT0379936.1"/>
    </source>
</evidence>
<dbReference type="Gene3D" id="2.60.60.30">
    <property type="entry name" value="sav2460 like domains"/>
    <property type="match status" value="1"/>
</dbReference>
<gene>
    <name evidence="2" type="ORF">RM572_14315</name>
</gene>
<proteinExistence type="predicted"/>
<comment type="caution">
    <text evidence="2">The sequence shown here is derived from an EMBL/GenBank/DDBJ whole genome shotgun (WGS) entry which is preliminary data.</text>
</comment>
<accession>A0ABU2NSH8</accession>
<organism evidence="2 3">
    <name type="scientific">Streptomyces hazeniae</name>
    <dbReference type="NCBI Taxonomy" id="3075538"/>
    <lineage>
        <taxon>Bacteria</taxon>
        <taxon>Bacillati</taxon>
        <taxon>Actinomycetota</taxon>
        <taxon>Actinomycetes</taxon>
        <taxon>Kitasatosporales</taxon>
        <taxon>Streptomycetaceae</taxon>
        <taxon>Streptomyces</taxon>
    </lineage>
</organism>
<dbReference type="InterPro" id="IPR051324">
    <property type="entry name" value="Stress/Tellurium_Resist"/>
</dbReference>
<evidence type="ECO:0000256" key="1">
    <source>
        <dbReference type="SAM" id="MobiDB-lite"/>
    </source>
</evidence>
<protein>
    <submittedName>
        <fullName evidence="2">MXAN_6230/SCO0854 family RING domain-containing protein</fullName>
    </submittedName>
</protein>
<dbReference type="RefSeq" id="WP_311673706.1">
    <property type="nucleotide sequence ID" value="NZ_JAVREQ010000011.1"/>
</dbReference>
<feature type="compositionally biased region" description="Low complexity" evidence="1">
    <location>
        <begin position="24"/>
        <end position="51"/>
    </location>
</feature>
<feature type="region of interest" description="Disordered" evidence="1">
    <location>
        <begin position="24"/>
        <end position="55"/>
    </location>
</feature>
<dbReference type="EMBL" id="JAVREQ010000011">
    <property type="protein sequence ID" value="MDT0379936.1"/>
    <property type="molecule type" value="Genomic_DNA"/>
</dbReference>
<keyword evidence="3" id="KW-1185">Reference proteome</keyword>
<dbReference type="CDD" id="cd06974">
    <property type="entry name" value="TerD_like"/>
    <property type="match status" value="1"/>
</dbReference>
<name>A0ABU2NSH8_9ACTN</name>
<evidence type="ECO:0000313" key="3">
    <source>
        <dbReference type="Proteomes" id="UP001183414"/>
    </source>
</evidence>
<dbReference type="NCBIfam" id="NF041916">
    <property type="entry name" value="RING_SCO0854"/>
    <property type="match status" value="1"/>
</dbReference>
<feature type="region of interest" description="Disordered" evidence="1">
    <location>
        <begin position="732"/>
        <end position="757"/>
    </location>
</feature>